<evidence type="ECO:0000256" key="8">
    <source>
        <dbReference type="ARBA" id="ARBA00022840"/>
    </source>
</evidence>
<keyword evidence="4 12" id="KW-0808">Transferase</keyword>
<dbReference type="EC" id="2.7.4.9" evidence="2 12"/>
<dbReference type="SUPFAM" id="SSF52540">
    <property type="entry name" value="P-loop containing nucleoside triphosphate hydrolases"/>
    <property type="match status" value="1"/>
</dbReference>
<protein>
    <recommendedName>
        <fullName evidence="3 12">Thymidylate kinase</fullName>
        <ecNumber evidence="2 12">2.7.4.9</ecNumber>
    </recommendedName>
    <alternativeName>
        <fullName evidence="9 12">dTMP kinase</fullName>
    </alternativeName>
</protein>
<dbReference type="Proteomes" id="UP001170717">
    <property type="component" value="Unassembled WGS sequence"/>
</dbReference>
<evidence type="ECO:0000256" key="4">
    <source>
        <dbReference type="ARBA" id="ARBA00022679"/>
    </source>
</evidence>
<dbReference type="PROSITE" id="PS01331">
    <property type="entry name" value="THYMIDYLATE_KINASE"/>
    <property type="match status" value="1"/>
</dbReference>
<keyword evidence="5 12" id="KW-0545">Nucleotide biosynthesis</keyword>
<dbReference type="GO" id="GO:0006227">
    <property type="term" value="P:dUDP biosynthetic process"/>
    <property type="evidence" value="ECO:0007669"/>
    <property type="project" value="TreeGrafter"/>
</dbReference>
<feature type="binding site" evidence="12">
    <location>
        <begin position="10"/>
        <end position="17"/>
    </location>
    <ligand>
        <name>ATP</name>
        <dbReference type="ChEBI" id="CHEBI:30616"/>
    </ligand>
</feature>
<dbReference type="InterPro" id="IPR018094">
    <property type="entry name" value="Thymidylate_kinase"/>
</dbReference>
<dbReference type="RefSeq" id="WP_303538970.1">
    <property type="nucleotide sequence ID" value="NZ_JAUOQI010000018.1"/>
</dbReference>
<dbReference type="InterPro" id="IPR039430">
    <property type="entry name" value="Thymidylate_kin-like_dom"/>
</dbReference>
<evidence type="ECO:0000313" key="15">
    <source>
        <dbReference type="Proteomes" id="UP001170717"/>
    </source>
</evidence>
<evidence type="ECO:0000256" key="9">
    <source>
        <dbReference type="ARBA" id="ARBA00029962"/>
    </source>
</evidence>
<evidence type="ECO:0000256" key="10">
    <source>
        <dbReference type="ARBA" id="ARBA00048743"/>
    </source>
</evidence>
<dbReference type="GO" id="GO:0005524">
    <property type="term" value="F:ATP binding"/>
    <property type="evidence" value="ECO:0007669"/>
    <property type="project" value="UniProtKB-UniRule"/>
</dbReference>
<dbReference type="GO" id="GO:0006235">
    <property type="term" value="P:dTTP biosynthetic process"/>
    <property type="evidence" value="ECO:0007669"/>
    <property type="project" value="UniProtKB-UniRule"/>
</dbReference>
<dbReference type="AlphaFoldDB" id="A0AAW7Z6Z1"/>
<dbReference type="CDD" id="cd01672">
    <property type="entry name" value="TMPK"/>
    <property type="match status" value="1"/>
</dbReference>
<comment type="catalytic activity">
    <reaction evidence="10 12">
        <text>dTMP + ATP = dTDP + ADP</text>
        <dbReference type="Rhea" id="RHEA:13517"/>
        <dbReference type="ChEBI" id="CHEBI:30616"/>
        <dbReference type="ChEBI" id="CHEBI:58369"/>
        <dbReference type="ChEBI" id="CHEBI:63528"/>
        <dbReference type="ChEBI" id="CHEBI:456216"/>
        <dbReference type="EC" id="2.7.4.9"/>
    </reaction>
</comment>
<accession>A0AAW7Z6Z1</accession>
<dbReference type="GO" id="GO:0006233">
    <property type="term" value="P:dTDP biosynthetic process"/>
    <property type="evidence" value="ECO:0007669"/>
    <property type="project" value="InterPro"/>
</dbReference>
<dbReference type="Pfam" id="PF02223">
    <property type="entry name" value="Thymidylate_kin"/>
    <property type="match status" value="1"/>
</dbReference>
<evidence type="ECO:0000259" key="13">
    <source>
        <dbReference type="Pfam" id="PF02223"/>
    </source>
</evidence>
<dbReference type="FunFam" id="3.40.50.300:FF:000225">
    <property type="entry name" value="Thymidylate kinase"/>
    <property type="match status" value="1"/>
</dbReference>
<keyword evidence="8 12" id="KW-0067">ATP-binding</keyword>
<evidence type="ECO:0000256" key="11">
    <source>
        <dbReference type="ARBA" id="ARBA00057735"/>
    </source>
</evidence>
<dbReference type="InterPro" id="IPR018095">
    <property type="entry name" value="Thymidylate_kin_CS"/>
</dbReference>
<feature type="domain" description="Thymidylate kinase-like" evidence="13">
    <location>
        <begin position="8"/>
        <end position="196"/>
    </location>
</feature>
<dbReference type="NCBIfam" id="TIGR00041">
    <property type="entry name" value="DTMP_kinase"/>
    <property type="match status" value="1"/>
</dbReference>
<evidence type="ECO:0000256" key="12">
    <source>
        <dbReference type="HAMAP-Rule" id="MF_00165"/>
    </source>
</evidence>
<gene>
    <name evidence="12 14" type="primary">tmk</name>
    <name evidence="14" type="ORF">Q4527_18245</name>
</gene>
<dbReference type="GO" id="GO:0004798">
    <property type="term" value="F:dTMP kinase activity"/>
    <property type="evidence" value="ECO:0007669"/>
    <property type="project" value="UniProtKB-UniRule"/>
</dbReference>
<comment type="similarity">
    <text evidence="1 12">Belongs to the thymidylate kinase family.</text>
</comment>
<dbReference type="PANTHER" id="PTHR10344">
    <property type="entry name" value="THYMIDYLATE KINASE"/>
    <property type="match status" value="1"/>
</dbReference>
<dbReference type="GO" id="GO:0005829">
    <property type="term" value="C:cytosol"/>
    <property type="evidence" value="ECO:0007669"/>
    <property type="project" value="TreeGrafter"/>
</dbReference>
<evidence type="ECO:0000256" key="6">
    <source>
        <dbReference type="ARBA" id="ARBA00022741"/>
    </source>
</evidence>
<keyword evidence="6 12" id="KW-0547">Nucleotide-binding</keyword>
<evidence type="ECO:0000256" key="1">
    <source>
        <dbReference type="ARBA" id="ARBA00009776"/>
    </source>
</evidence>
<dbReference type="PANTHER" id="PTHR10344:SF4">
    <property type="entry name" value="UMP-CMP KINASE 2, MITOCHONDRIAL"/>
    <property type="match status" value="1"/>
</dbReference>
<reference evidence="14" key="1">
    <citation type="submission" date="2023-07" db="EMBL/GenBank/DDBJ databases">
        <title>Genome content predicts the carbon catabolic preferences of heterotrophic bacteria.</title>
        <authorList>
            <person name="Gralka M."/>
        </authorList>
    </citation>
    <scope>NUCLEOTIDE SEQUENCE</scope>
    <source>
        <strain evidence="14">F2M12</strain>
    </source>
</reference>
<dbReference type="EMBL" id="JAUOQI010000018">
    <property type="protein sequence ID" value="MDO6579344.1"/>
    <property type="molecule type" value="Genomic_DNA"/>
</dbReference>
<dbReference type="HAMAP" id="MF_00165">
    <property type="entry name" value="Thymidylate_kinase"/>
    <property type="match status" value="1"/>
</dbReference>
<dbReference type="InterPro" id="IPR027417">
    <property type="entry name" value="P-loop_NTPase"/>
</dbReference>
<proteinExistence type="inferred from homology"/>
<evidence type="ECO:0000256" key="7">
    <source>
        <dbReference type="ARBA" id="ARBA00022777"/>
    </source>
</evidence>
<name>A0AAW7Z6Z1_9ALTE</name>
<dbReference type="Gene3D" id="3.40.50.300">
    <property type="entry name" value="P-loop containing nucleotide triphosphate hydrolases"/>
    <property type="match status" value="1"/>
</dbReference>
<sequence length="205" mass="22416">MNGKFIVVEGLEGAGKSSVIGLIVKQLQDADIAVEQTREPGGTPMAEAIRECVKHDWNETVAEETELLLMYAARVQLLTNRILPALDAGKWVVGDRHDLSSQAYQGGGRGVCADTMSAISKIALNGFKPNLTLYLDVEPAIGLERARGRGELDRIEQAGLAFFERTRERYLSLAAQDDSIVVINAMQAMEDVHKDVITAVQEYLS</sequence>
<keyword evidence="7 12" id="KW-0418">Kinase</keyword>
<evidence type="ECO:0000256" key="3">
    <source>
        <dbReference type="ARBA" id="ARBA00017144"/>
    </source>
</evidence>
<comment type="caution">
    <text evidence="14">The sequence shown here is derived from an EMBL/GenBank/DDBJ whole genome shotgun (WGS) entry which is preliminary data.</text>
</comment>
<organism evidence="14 15">
    <name type="scientific">Alteromonas stellipolaris</name>
    <dbReference type="NCBI Taxonomy" id="233316"/>
    <lineage>
        <taxon>Bacteria</taxon>
        <taxon>Pseudomonadati</taxon>
        <taxon>Pseudomonadota</taxon>
        <taxon>Gammaproteobacteria</taxon>
        <taxon>Alteromonadales</taxon>
        <taxon>Alteromonadaceae</taxon>
        <taxon>Alteromonas/Salinimonas group</taxon>
        <taxon>Alteromonas</taxon>
    </lineage>
</organism>
<evidence type="ECO:0000313" key="14">
    <source>
        <dbReference type="EMBL" id="MDO6579344.1"/>
    </source>
</evidence>
<evidence type="ECO:0000256" key="2">
    <source>
        <dbReference type="ARBA" id="ARBA00012980"/>
    </source>
</evidence>
<comment type="function">
    <text evidence="11 12">Phosphorylation of dTMP to form dTDP in both de novo and salvage pathways of dTTP synthesis.</text>
</comment>
<evidence type="ECO:0000256" key="5">
    <source>
        <dbReference type="ARBA" id="ARBA00022727"/>
    </source>
</evidence>